<organism evidence="1 2">
    <name type="scientific">Rousettus aegyptiacus</name>
    <name type="common">Egyptian fruit bat</name>
    <name type="synonym">Pteropus aegyptiacus</name>
    <dbReference type="NCBI Taxonomy" id="9407"/>
    <lineage>
        <taxon>Eukaryota</taxon>
        <taxon>Metazoa</taxon>
        <taxon>Chordata</taxon>
        <taxon>Craniata</taxon>
        <taxon>Vertebrata</taxon>
        <taxon>Euteleostomi</taxon>
        <taxon>Mammalia</taxon>
        <taxon>Eutheria</taxon>
        <taxon>Laurasiatheria</taxon>
        <taxon>Chiroptera</taxon>
        <taxon>Yinpterochiroptera</taxon>
        <taxon>Pteropodoidea</taxon>
        <taxon>Pteropodidae</taxon>
        <taxon>Rousettinae</taxon>
        <taxon>Rousettus</taxon>
    </lineage>
</organism>
<evidence type="ECO:0000313" key="2">
    <source>
        <dbReference type="Proteomes" id="UP000593571"/>
    </source>
</evidence>
<sequence length="147" mass="15673">MGFSALTSLDTSPSLFKKAQHHQELEHQSFVILQVKRGTSSSSVSSNYCDKLMVYFSDTLLTGHSAGLAECTALTAGCLPPPNQMSAQPEDSAWLSLQRALPDAPSQCGIVPTSTDDVLYLYAHLSMSPASLCELPGSKDSMALFGT</sequence>
<dbReference type="AlphaFoldDB" id="A0A7J8KBA1"/>
<accession>A0A7J8KBA1</accession>
<dbReference type="EMBL" id="JACASE010000001">
    <property type="protein sequence ID" value="KAF6506118.1"/>
    <property type="molecule type" value="Genomic_DNA"/>
</dbReference>
<reference evidence="1 2" key="1">
    <citation type="journal article" date="2020" name="Nature">
        <title>Six reference-quality genomes reveal evolution of bat adaptations.</title>
        <authorList>
            <person name="Jebb D."/>
            <person name="Huang Z."/>
            <person name="Pippel M."/>
            <person name="Hughes G.M."/>
            <person name="Lavrichenko K."/>
            <person name="Devanna P."/>
            <person name="Winkler S."/>
            <person name="Jermiin L.S."/>
            <person name="Skirmuntt E.C."/>
            <person name="Katzourakis A."/>
            <person name="Burkitt-Gray L."/>
            <person name="Ray D.A."/>
            <person name="Sullivan K.A.M."/>
            <person name="Roscito J.G."/>
            <person name="Kirilenko B.M."/>
            <person name="Davalos L.M."/>
            <person name="Corthals A.P."/>
            <person name="Power M.L."/>
            <person name="Jones G."/>
            <person name="Ransome R.D."/>
            <person name="Dechmann D.K.N."/>
            <person name="Locatelli A.G."/>
            <person name="Puechmaille S.J."/>
            <person name="Fedrigo O."/>
            <person name="Jarvis E.D."/>
            <person name="Hiller M."/>
            <person name="Vernes S.C."/>
            <person name="Myers E.W."/>
            <person name="Teeling E.C."/>
        </authorList>
    </citation>
    <scope>NUCLEOTIDE SEQUENCE [LARGE SCALE GENOMIC DNA]</scope>
    <source>
        <strain evidence="1">MRouAeg1</strain>
        <tissue evidence="1">Muscle</tissue>
    </source>
</reference>
<keyword evidence="2" id="KW-1185">Reference proteome</keyword>
<name>A0A7J8KBA1_ROUAE</name>
<dbReference type="Proteomes" id="UP000593571">
    <property type="component" value="Unassembled WGS sequence"/>
</dbReference>
<proteinExistence type="predicted"/>
<protein>
    <submittedName>
        <fullName evidence="1">Uncharacterized protein</fullName>
    </submittedName>
</protein>
<gene>
    <name evidence="1" type="ORF">HJG63_007946</name>
</gene>
<evidence type="ECO:0000313" key="1">
    <source>
        <dbReference type="EMBL" id="KAF6506118.1"/>
    </source>
</evidence>
<comment type="caution">
    <text evidence="1">The sequence shown here is derived from an EMBL/GenBank/DDBJ whole genome shotgun (WGS) entry which is preliminary data.</text>
</comment>